<comment type="caution">
    <text evidence="2">The sequence shown here is derived from an EMBL/GenBank/DDBJ whole genome shotgun (WGS) entry which is preliminary data.</text>
</comment>
<evidence type="ECO:0000313" key="2">
    <source>
        <dbReference type="EMBL" id="KAK7255948.1"/>
    </source>
</evidence>
<reference evidence="2 3" key="1">
    <citation type="submission" date="2024-01" db="EMBL/GenBank/DDBJ databases">
        <title>The genomes of 5 underutilized Papilionoideae crops provide insights into root nodulation and disease resistanc.</title>
        <authorList>
            <person name="Yuan L."/>
        </authorList>
    </citation>
    <scope>NUCLEOTIDE SEQUENCE [LARGE SCALE GENOMIC DNA]</scope>
    <source>
        <strain evidence="2">ZHUSHIDOU_FW_LH</strain>
        <tissue evidence="2">Leaf</tissue>
    </source>
</reference>
<evidence type="ECO:0000313" key="3">
    <source>
        <dbReference type="Proteomes" id="UP001372338"/>
    </source>
</evidence>
<name>A0AAN9EL95_CROPI</name>
<keyword evidence="3" id="KW-1185">Reference proteome</keyword>
<dbReference type="InterPro" id="IPR025322">
    <property type="entry name" value="PADRE_dom"/>
</dbReference>
<evidence type="ECO:0000256" key="1">
    <source>
        <dbReference type="SAM" id="MobiDB-lite"/>
    </source>
</evidence>
<accession>A0AAN9EL95</accession>
<dbReference type="AlphaFoldDB" id="A0AAN9EL95"/>
<dbReference type="Proteomes" id="UP001372338">
    <property type="component" value="Unassembled WGS sequence"/>
</dbReference>
<dbReference type="Pfam" id="PF14009">
    <property type="entry name" value="PADRE"/>
    <property type="match status" value="1"/>
</dbReference>
<dbReference type="EMBL" id="JAYWIO010000006">
    <property type="protein sequence ID" value="KAK7255948.1"/>
    <property type="molecule type" value="Genomic_DNA"/>
</dbReference>
<feature type="region of interest" description="Disordered" evidence="1">
    <location>
        <begin position="103"/>
        <end position="122"/>
    </location>
</feature>
<organism evidence="2 3">
    <name type="scientific">Crotalaria pallida</name>
    <name type="common">Smooth rattlebox</name>
    <name type="synonym">Crotalaria striata</name>
    <dbReference type="NCBI Taxonomy" id="3830"/>
    <lineage>
        <taxon>Eukaryota</taxon>
        <taxon>Viridiplantae</taxon>
        <taxon>Streptophyta</taxon>
        <taxon>Embryophyta</taxon>
        <taxon>Tracheophyta</taxon>
        <taxon>Spermatophyta</taxon>
        <taxon>Magnoliopsida</taxon>
        <taxon>eudicotyledons</taxon>
        <taxon>Gunneridae</taxon>
        <taxon>Pentapetalae</taxon>
        <taxon>rosids</taxon>
        <taxon>fabids</taxon>
        <taxon>Fabales</taxon>
        <taxon>Fabaceae</taxon>
        <taxon>Papilionoideae</taxon>
        <taxon>50 kb inversion clade</taxon>
        <taxon>genistoids sensu lato</taxon>
        <taxon>core genistoids</taxon>
        <taxon>Crotalarieae</taxon>
        <taxon>Crotalaria</taxon>
    </lineage>
</organism>
<proteinExistence type="predicted"/>
<gene>
    <name evidence="2" type="ORF">RIF29_29377</name>
</gene>
<sequence>MASIRKERGVLKLVHPGRHVEVHREPIRASEVMKRNPRHSLTRPDVFDFPWIVVNPESVLFPGSVFLIVPNRKIYDLLKAKGQCNYLPTFLEQNQSPNNNIHVHQQHKQDSPPSTSCYGMSSKNQRHKQCIKGLFERREKKGEGREVEGKLHRRLDKPFLPLSSSLSSFSQTSSNCLSKIMPLDHRQNVCNYGWDEKSQQNILEVCPNGDNTEDASLATEKRSQNQSYVEKWPKLNCCEDTKKKIDEQELLEEMSFESIPYEAKQYYQNNRKGKETESPKNYYNLEFVSNYEPLTMLKSSLRRPDSIRKSLNLKVSFNIPINEEEQ</sequence>
<dbReference type="PANTHER" id="PTHR33052">
    <property type="entry name" value="DUF4228 DOMAIN PROTEIN-RELATED"/>
    <property type="match status" value="1"/>
</dbReference>
<feature type="compositionally biased region" description="Polar residues" evidence="1">
    <location>
        <begin position="111"/>
        <end position="122"/>
    </location>
</feature>
<protein>
    <submittedName>
        <fullName evidence="2">Uncharacterized protein</fullName>
    </submittedName>
</protein>